<keyword evidence="2" id="KW-0812">Transmembrane</keyword>
<reference evidence="4" key="2">
    <citation type="submission" date="2015-01" db="EMBL/GenBank/DDBJ databases">
        <title>Evolutionary Origins and Diversification of the Mycorrhizal Mutualists.</title>
        <authorList>
            <consortium name="DOE Joint Genome Institute"/>
            <consortium name="Mycorrhizal Genomics Consortium"/>
            <person name="Kohler A."/>
            <person name="Kuo A."/>
            <person name="Nagy L.G."/>
            <person name="Floudas D."/>
            <person name="Copeland A."/>
            <person name="Barry K.W."/>
            <person name="Cichocki N."/>
            <person name="Veneault-Fourrey C."/>
            <person name="LaButti K."/>
            <person name="Lindquist E.A."/>
            <person name="Lipzen A."/>
            <person name="Lundell T."/>
            <person name="Morin E."/>
            <person name="Murat C."/>
            <person name="Riley R."/>
            <person name="Ohm R."/>
            <person name="Sun H."/>
            <person name="Tunlid A."/>
            <person name="Henrissat B."/>
            <person name="Grigoriev I.V."/>
            <person name="Hibbett D.S."/>
            <person name="Martin F."/>
        </authorList>
    </citation>
    <scope>NUCLEOTIDE SEQUENCE [LARGE SCALE GENOMIC DNA]</scope>
    <source>
        <strain evidence="4">h7</strain>
    </source>
</reference>
<dbReference type="AlphaFoldDB" id="A0A0C2Y6P9"/>
<evidence type="ECO:0000313" key="4">
    <source>
        <dbReference type="Proteomes" id="UP000053424"/>
    </source>
</evidence>
<feature type="region of interest" description="Disordered" evidence="1">
    <location>
        <begin position="1174"/>
        <end position="1210"/>
    </location>
</feature>
<accession>A0A0C2Y6P9</accession>
<keyword evidence="2" id="KW-0472">Membrane</keyword>
<feature type="compositionally biased region" description="Basic residues" evidence="1">
    <location>
        <begin position="901"/>
        <end position="915"/>
    </location>
</feature>
<feature type="compositionally biased region" description="Basic residues" evidence="1">
    <location>
        <begin position="564"/>
        <end position="575"/>
    </location>
</feature>
<protein>
    <submittedName>
        <fullName evidence="3">Uncharacterized protein</fullName>
    </submittedName>
</protein>
<evidence type="ECO:0000256" key="1">
    <source>
        <dbReference type="SAM" id="MobiDB-lite"/>
    </source>
</evidence>
<feature type="compositionally biased region" description="Polar residues" evidence="1">
    <location>
        <begin position="1174"/>
        <end position="1183"/>
    </location>
</feature>
<feature type="region of interest" description="Disordered" evidence="1">
    <location>
        <begin position="854"/>
        <end position="1034"/>
    </location>
</feature>
<organism evidence="3 4">
    <name type="scientific">Hebeloma cylindrosporum</name>
    <dbReference type="NCBI Taxonomy" id="76867"/>
    <lineage>
        <taxon>Eukaryota</taxon>
        <taxon>Fungi</taxon>
        <taxon>Dikarya</taxon>
        <taxon>Basidiomycota</taxon>
        <taxon>Agaricomycotina</taxon>
        <taxon>Agaricomycetes</taxon>
        <taxon>Agaricomycetidae</taxon>
        <taxon>Agaricales</taxon>
        <taxon>Agaricineae</taxon>
        <taxon>Hymenogastraceae</taxon>
        <taxon>Hebeloma</taxon>
    </lineage>
</organism>
<feature type="compositionally biased region" description="Low complexity" evidence="1">
    <location>
        <begin position="625"/>
        <end position="664"/>
    </location>
</feature>
<dbReference type="Proteomes" id="UP000053424">
    <property type="component" value="Unassembled WGS sequence"/>
</dbReference>
<gene>
    <name evidence="3" type="ORF">M413DRAFT_24709</name>
</gene>
<evidence type="ECO:0000313" key="3">
    <source>
        <dbReference type="EMBL" id="KIM45523.1"/>
    </source>
</evidence>
<dbReference type="Gene3D" id="2.60.120.260">
    <property type="entry name" value="Galactose-binding domain-like"/>
    <property type="match status" value="1"/>
</dbReference>
<sequence>MDTSVDRLYIRLITGDQSCMSSRIFLCEPKFAHLRSCGSTRACPGLSTSGWGLFRTRLSAPKVVVNPTPTKFGPRSQIPFIFANILTFKAPPFSLFLVLDSASAQEFMASVVQVTVDDTSPCISYSPFRDTFTTPNLSAGWNPYYDPSGFAASSGETGNGTSLHITSLNGASLALQWRGTAIELWGNATSANYSITLDGEPVSPGPPKDNMLANLENLSDASHTVVLTAQIPDSQNPPNSSMLVFDRAVITSSPNPASNASFRLEPLDDNEIAFLGRWSFETNAPNVSFHTSNTAGDRALTTFNGTAFLMLGKTSPQAGNFTVTLDNVTTSLTGRSSFTDFGSLLFFSTGLDPQIIHAVEVRNVDGGELSLSVGGFQTFIPYNLPPPNNASMNPSPSGATMVAFPKGTIAAFALAGILAFIAFSGLLYFFLIWRPRSRRRRALGIGYQFRRQSPKEQEGGMVLDIGPGVPSKDMGQYEDDDEWDDYDGETEMVVQEERSSGRSGFSRWRKEAVGGSLGGLNLGINFRHSDSVVGGKDKRSREASREDRHRSEPSSALSSDSSTRKKARAKSKGKARQLTGKSWSSTYTLDLPLQTQSPQRPTSRVTSGALSSFHAADPSSPLPPRAAAQVAAAAAVDPPSYAASVSASNSNPSSLLPSGPRSVSQSPETTTYPRVHYRDSTRGFLLHQGEPSSDQESAHDGHIPIVQAAGAEVISLRPLSNESGNLSLEDNPSITEPASLREVIRGLSPRTVVTPQPIQFYPHQPSNLRQQRDRTRSPDSEVPLDSPTRELLLKPESISLNDPPLPPPKRTIPPPIKVRPLPRRPPMTDDDEDLVEIRDGVFLSVRETSPFEVTFDSRSTQIPTNITEESTANPDSIAKQSSKNSSGDGSKVVFAGNLPTKKGKSKTKGKAKRRKPQPEFVEGASSKPFRLTPMAYPSAANNTSSGSSDGVTSFLDFTSSREPSLHARSVKTTTSTSDHERNFGVANPSIHGSEPKSRWSSVTASTNPSSLGASSASGGTNESSSSSGHSRRGIAGLPPIAVQVTVPPFPPHIMDTHHPTQSYRRSATSGVSDNLLHTHPHLENIDSPTDSIPMSVSDLHFRHSDSEDGPHSRRVTGSSLAHAFQGPSGHPPLPGSSSSDDRIRPFDPSILVSRVLGLPSPTPLMTLHEAHSRSASATLSTLGTPRLYPASSTTEQSASDIDRSRTDLNS</sequence>
<reference evidence="3 4" key="1">
    <citation type="submission" date="2014-04" db="EMBL/GenBank/DDBJ databases">
        <authorList>
            <consortium name="DOE Joint Genome Institute"/>
            <person name="Kuo A."/>
            <person name="Gay G."/>
            <person name="Dore J."/>
            <person name="Kohler A."/>
            <person name="Nagy L.G."/>
            <person name="Floudas D."/>
            <person name="Copeland A."/>
            <person name="Barry K.W."/>
            <person name="Cichocki N."/>
            <person name="Veneault-Fourrey C."/>
            <person name="LaButti K."/>
            <person name="Lindquist E.A."/>
            <person name="Lipzen A."/>
            <person name="Lundell T."/>
            <person name="Morin E."/>
            <person name="Murat C."/>
            <person name="Sun H."/>
            <person name="Tunlid A."/>
            <person name="Henrissat B."/>
            <person name="Grigoriev I.V."/>
            <person name="Hibbett D.S."/>
            <person name="Martin F."/>
            <person name="Nordberg H.P."/>
            <person name="Cantor M.N."/>
            <person name="Hua S.X."/>
        </authorList>
    </citation>
    <scope>NUCLEOTIDE SEQUENCE [LARGE SCALE GENOMIC DNA]</scope>
    <source>
        <strain evidence="4">h7</strain>
    </source>
</reference>
<feature type="compositionally biased region" description="Basic and acidic residues" evidence="1">
    <location>
        <begin position="770"/>
        <end position="779"/>
    </location>
</feature>
<feature type="region of interest" description="Disordered" evidence="1">
    <location>
        <begin position="459"/>
        <end position="484"/>
    </location>
</feature>
<dbReference type="OrthoDB" id="2576334at2759"/>
<feature type="compositionally biased region" description="Basic and acidic residues" evidence="1">
    <location>
        <begin position="528"/>
        <end position="552"/>
    </location>
</feature>
<evidence type="ECO:0000256" key="2">
    <source>
        <dbReference type="SAM" id="Phobius"/>
    </source>
</evidence>
<feature type="transmembrane region" description="Helical" evidence="2">
    <location>
        <begin position="409"/>
        <end position="431"/>
    </location>
</feature>
<feature type="region of interest" description="Disordered" evidence="1">
    <location>
        <begin position="528"/>
        <end position="678"/>
    </location>
</feature>
<proteinExistence type="predicted"/>
<dbReference type="STRING" id="686832.A0A0C2Y6P9"/>
<feature type="region of interest" description="Disordered" evidence="1">
    <location>
        <begin position="754"/>
        <end position="833"/>
    </location>
</feature>
<feature type="compositionally biased region" description="Polar residues" evidence="1">
    <location>
        <begin position="1190"/>
        <end position="1199"/>
    </location>
</feature>
<keyword evidence="2" id="KW-1133">Transmembrane helix</keyword>
<keyword evidence="4" id="KW-1185">Reference proteome</keyword>
<dbReference type="HOGENOM" id="CLU_290354_0_0_1"/>
<dbReference type="EMBL" id="KN831772">
    <property type="protein sequence ID" value="KIM45523.1"/>
    <property type="molecule type" value="Genomic_DNA"/>
</dbReference>
<feature type="compositionally biased region" description="Polar residues" evidence="1">
    <location>
        <begin position="856"/>
        <end position="888"/>
    </location>
</feature>
<feature type="compositionally biased region" description="Basic and acidic residues" evidence="1">
    <location>
        <begin position="1100"/>
        <end position="1111"/>
    </location>
</feature>
<feature type="compositionally biased region" description="Polar residues" evidence="1">
    <location>
        <begin position="939"/>
        <end position="962"/>
    </location>
</feature>
<feature type="compositionally biased region" description="Polar residues" evidence="1">
    <location>
        <begin position="579"/>
        <end position="610"/>
    </location>
</feature>
<feature type="compositionally biased region" description="Basic and acidic residues" evidence="1">
    <location>
        <begin position="1200"/>
        <end position="1210"/>
    </location>
</feature>
<feature type="compositionally biased region" description="Pro residues" evidence="1">
    <location>
        <begin position="803"/>
        <end position="817"/>
    </location>
</feature>
<feature type="region of interest" description="Disordered" evidence="1">
    <location>
        <begin position="1100"/>
        <end position="1145"/>
    </location>
</feature>
<feature type="compositionally biased region" description="Low complexity" evidence="1">
    <location>
        <begin position="1004"/>
        <end position="1034"/>
    </location>
</feature>
<name>A0A0C2Y6P9_HEBCY</name>